<evidence type="ECO:0000256" key="1">
    <source>
        <dbReference type="SAM" id="Phobius"/>
    </source>
</evidence>
<keyword evidence="1" id="KW-0812">Transmembrane</keyword>
<dbReference type="Proteomes" id="UP000192257">
    <property type="component" value="Unassembled WGS sequence"/>
</dbReference>
<proteinExistence type="predicted"/>
<comment type="caution">
    <text evidence="2">The sequence shown here is derived from an EMBL/GenBank/DDBJ whole genome shotgun (WGS) entry which is preliminary data.</text>
</comment>
<name>A0A1X0NHE9_9TRYP</name>
<organism evidence="2 3">
    <name type="scientific">Trypanosoma theileri</name>
    <dbReference type="NCBI Taxonomy" id="67003"/>
    <lineage>
        <taxon>Eukaryota</taxon>
        <taxon>Discoba</taxon>
        <taxon>Euglenozoa</taxon>
        <taxon>Kinetoplastea</taxon>
        <taxon>Metakinetoplastina</taxon>
        <taxon>Trypanosomatida</taxon>
        <taxon>Trypanosomatidae</taxon>
        <taxon>Trypanosoma</taxon>
    </lineage>
</organism>
<dbReference type="OrthoDB" id="250289at2759"/>
<keyword evidence="3" id="KW-1185">Reference proteome</keyword>
<dbReference type="AlphaFoldDB" id="A0A1X0NHE9"/>
<dbReference type="EMBL" id="NBCO01000054">
    <property type="protein sequence ID" value="ORC83903.1"/>
    <property type="molecule type" value="Genomic_DNA"/>
</dbReference>
<evidence type="ECO:0000313" key="2">
    <source>
        <dbReference type="EMBL" id="ORC83903.1"/>
    </source>
</evidence>
<keyword evidence="1" id="KW-0472">Membrane</keyword>
<gene>
    <name evidence="2" type="ORF">TM35_000541270</name>
</gene>
<sequence>MLGSTSYYSNLLPGSFRATTRTTAIFTIIVWLNLLLVTHVSTVEGTTVVCDGATAASTVGVDIHRWGFRGAGYHMQFDVEFPLALDTVRISLDLPHSFFFDAAEVEQLYSLSTLEGEEDITAQYTPLRINSSFFFDIEAPVFRVPYKTNKVNFTFTRLPSAKYQKGKGVLLLPIHARYEEVDTVTPFSIQAFFNRETFVERCIPAVMMRGTVHGAGCHVESVRMETHSNNSNDDNNNNMIPKRNCQHIPVGILSSLPYVYATLGILQCVGALIVIVSLL</sequence>
<dbReference type="GO" id="GO:0016020">
    <property type="term" value="C:membrane"/>
    <property type="evidence" value="ECO:0007669"/>
    <property type="project" value="GOC"/>
</dbReference>
<dbReference type="RefSeq" id="XP_028877969.1">
    <property type="nucleotide sequence ID" value="XM_029030752.1"/>
</dbReference>
<dbReference type="GO" id="GO:0006506">
    <property type="term" value="P:GPI anchor biosynthetic process"/>
    <property type="evidence" value="ECO:0007669"/>
    <property type="project" value="UniProtKB-UniPathway"/>
</dbReference>
<dbReference type="UniPathway" id="UPA00196"/>
<feature type="transmembrane region" description="Helical" evidence="1">
    <location>
        <begin position="258"/>
        <end position="278"/>
    </location>
</feature>
<keyword evidence="1" id="KW-1133">Transmembrane helix</keyword>
<dbReference type="VEuPathDB" id="TriTrypDB:TM35_000541270"/>
<protein>
    <recommendedName>
        <fullName evidence="4">Phosphatidylinositol-glycan biosynthesis class X protein</fullName>
    </recommendedName>
</protein>
<accession>A0A1X0NHE9</accession>
<evidence type="ECO:0000313" key="3">
    <source>
        <dbReference type="Proteomes" id="UP000192257"/>
    </source>
</evidence>
<evidence type="ECO:0008006" key="4">
    <source>
        <dbReference type="Google" id="ProtNLM"/>
    </source>
</evidence>
<reference evidence="2 3" key="1">
    <citation type="submission" date="2017-03" db="EMBL/GenBank/DDBJ databases">
        <title>An alternative strategy for trypanosome survival in the mammalian bloodstream revealed through genome and transcriptome analysis of the ubiquitous bovine parasite Trypanosoma (Megatrypanum) theileri.</title>
        <authorList>
            <person name="Kelly S."/>
            <person name="Ivens A."/>
            <person name="Mott A."/>
            <person name="O'Neill E."/>
            <person name="Emms D."/>
            <person name="Macleod O."/>
            <person name="Voorheis P."/>
            <person name="Matthews J."/>
            <person name="Matthews K."/>
            <person name="Carrington M."/>
        </authorList>
    </citation>
    <scope>NUCLEOTIDE SEQUENCE [LARGE SCALE GENOMIC DNA]</scope>
    <source>
        <strain evidence="2">Edinburgh</strain>
    </source>
</reference>
<dbReference type="GeneID" id="39990532"/>